<name>A0A494WAU2_9SPHN</name>
<gene>
    <name evidence="2" type="ORF">SAMIE_1013610</name>
</gene>
<organism evidence="2 3">
    <name type="scientific">Sphingobium amiense</name>
    <dbReference type="NCBI Taxonomy" id="135719"/>
    <lineage>
        <taxon>Bacteria</taxon>
        <taxon>Pseudomonadati</taxon>
        <taxon>Pseudomonadota</taxon>
        <taxon>Alphaproteobacteria</taxon>
        <taxon>Sphingomonadales</taxon>
        <taxon>Sphingomonadaceae</taxon>
        <taxon>Sphingobium</taxon>
    </lineage>
</organism>
<evidence type="ECO:0000313" key="3">
    <source>
        <dbReference type="Proteomes" id="UP000279959"/>
    </source>
</evidence>
<dbReference type="KEGG" id="sami:SAMIE_1013610"/>
<feature type="signal peptide" evidence="1">
    <location>
        <begin position="1"/>
        <end position="24"/>
    </location>
</feature>
<evidence type="ECO:0000313" key="2">
    <source>
        <dbReference type="EMBL" id="BBD97860.1"/>
    </source>
</evidence>
<dbReference type="EMBL" id="AP018664">
    <property type="protein sequence ID" value="BBD97860.1"/>
    <property type="molecule type" value="Genomic_DNA"/>
</dbReference>
<proteinExistence type="predicted"/>
<keyword evidence="3" id="KW-1185">Reference proteome</keyword>
<dbReference type="AlphaFoldDB" id="A0A494WAU2"/>
<dbReference type="RefSeq" id="WP_066697116.1">
    <property type="nucleotide sequence ID" value="NZ_AP018664.1"/>
</dbReference>
<reference evidence="2 3" key="1">
    <citation type="submission" date="2018-05" db="EMBL/GenBank/DDBJ databases">
        <title>Complete Genome Sequence of the Nonylphenol-Degrading Bacterium Sphingobium amiense DSM 16289T.</title>
        <authorList>
            <person name="Ootsuka M."/>
            <person name="Nishizawa T."/>
            <person name="Ohta H."/>
        </authorList>
    </citation>
    <scope>NUCLEOTIDE SEQUENCE [LARGE SCALE GENOMIC DNA]</scope>
    <source>
        <strain evidence="2 3">DSM 16289</strain>
    </source>
</reference>
<protein>
    <submittedName>
        <fullName evidence="2">Uncharacterized protein</fullName>
    </submittedName>
</protein>
<feature type="chain" id="PRO_5019787637" evidence="1">
    <location>
        <begin position="25"/>
        <end position="131"/>
    </location>
</feature>
<sequence>MMARISMIAAAGLTAALAVSPSVAGTGKDKADPYVAAGKPVDCIPITQIRSTSVRDDRTIDFEVSSRRIYRNILPNSCPSLGFEKRFGYATSLSQLCSVDIIHVLWSQGSGLQRGASCGLGQFQPMERPAH</sequence>
<dbReference type="Proteomes" id="UP000279959">
    <property type="component" value="Chromosome"/>
</dbReference>
<evidence type="ECO:0000256" key="1">
    <source>
        <dbReference type="SAM" id="SignalP"/>
    </source>
</evidence>
<accession>A0A494WAU2</accession>
<keyword evidence="1" id="KW-0732">Signal</keyword>